<reference evidence="1 2" key="1">
    <citation type="submission" date="2016-07" db="EMBL/GenBank/DDBJ databases">
        <authorList>
            <consortium name="Pathogen Informatics"/>
        </authorList>
    </citation>
    <scope>NUCLEOTIDE SEQUENCE [LARGE SCALE GENOMIC DNA]</scope>
</reference>
<dbReference type="VEuPathDB" id="PlasmoDB:PVP01_0006870"/>
<protein>
    <submittedName>
        <fullName evidence="1">VIR protein</fullName>
    </submittedName>
</protein>
<accession>A0A1G4EE63</accession>
<dbReference type="InterPro" id="IPR008780">
    <property type="entry name" value="Plasmodium_Vir"/>
</dbReference>
<dbReference type="VEuPathDB" id="PlasmoDB:PVW1_000010900"/>
<dbReference type="VEuPathDB" id="PlasmoDB:PVX_023685"/>
<evidence type="ECO:0000313" key="1">
    <source>
        <dbReference type="EMBL" id="SCA81837.1"/>
    </source>
</evidence>
<organism evidence="1 2">
    <name type="scientific">Plasmodium vivax</name>
    <name type="common">malaria parasite P. vivax</name>
    <dbReference type="NCBI Taxonomy" id="5855"/>
    <lineage>
        <taxon>Eukaryota</taxon>
        <taxon>Sar</taxon>
        <taxon>Alveolata</taxon>
        <taxon>Apicomplexa</taxon>
        <taxon>Aconoidasida</taxon>
        <taxon>Haemosporida</taxon>
        <taxon>Plasmodiidae</taxon>
        <taxon>Plasmodium</taxon>
        <taxon>Plasmodium (Plasmodium)</taxon>
    </lineage>
</organism>
<gene>
    <name evidence="1" type="ORF">PVC01_000045200</name>
</gene>
<proteinExistence type="predicted"/>
<dbReference type="VEuPathDB" id="PlasmoDB:PVPAM_080008700"/>
<dbReference type="Proteomes" id="UP000305196">
    <property type="component" value="Unassembled WGS sequence"/>
</dbReference>
<evidence type="ECO:0000313" key="2">
    <source>
        <dbReference type="Proteomes" id="UP000305196"/>
    </source>
</evidence>
<name>A0A1G4EE63_PLAVI</name>
<dbReference type="AlphaFoldDB" id="A0A1G4EE63"/>
<dbReference type="EMBL" id="FLYI01000110">
    <property type="protein sequence ID" value="SCA81837.1"/>
    <property type="molecule type" value="Genomic_DNA"/>
</dbReference>
<sequence length="360" mass="41908">MFNYLGDEQLRFLPTKFFYDQLDNGRNSCQSDTFYNLAKAELDKTDGLQDVSDKILKALCYVYEKSLINNFESDICNFLYYWLGDILLDKMSNKVVFLDVIRDLFNILKNRKGKICTAPIYHINVENFKNIKFFFDYSEDYNTYIEHFNTHNPPCNEKYQKYLQTYVETYNTFQSKCQNEPRSYAYCDVFNEYFNKKDPGKLSKWTCNLQYNEPEQIEKSDDTEITEEQPPVTHGIVGQSLTLNRGFQGDRKQGAERLRSSDFPQHLDTFLIPSALDPPDNSSPSTITKSVASAASVAGLLVPPFLAYNYTPAGTWINKLLGRNQMNRSPLTEAQLIENFHQPEYFNSERSRYNISYRPG</sequence>
<dbReference type="Pfam" id="PF05795">
    <property type="entry name" value="Plasmodium_Vir"/>
    <property type="match status" value="1"/>
</dbReference>